<protein>
    <recommendedName>
        <fullName evidence="3">DUF1579 domain-containing protein</fullName>
    </recommendedName>
</protein>
<organism evidence="1 2">
    <name type="scientific">Serinibacter salmoneus</name>
    <dbReference type="NCBI Taxonomy" id="556530"/>
    <lineage>
        <taxon>Bacteria</taxon>
        <taxon>Bacillati</taxon>
        <taxon>Actinomycetota</taxon>
        <taxon>Actinomycetes</taxon>
        <taxon>Micrococcales</taxon>
        <taxon>Beutenbergiaceae</taxon>
        <taxon>Serinibacter</taxon>
    </lineage>
</organism>
<name>A0A2A9D5U7_9MICO</name>
<dbReference type="Proteomes" id="UP000224915">
    <property type="component" value="Unassembled WGS sequence"/>
</dbReference>
<gene>
    <name evidence="1" type="ORF">ATL40_2842</name>
</gene>
<dbReference type="AlphaFoldDB" id="A0A2A9D5U7"/>
<evidence type="ECO:0008006" key="3">
    <source>
        <dbReference type="Google" id="ProtNLM"/>
    </source>
</evidence>
<sequence length="161" mass="17324">MDAPTLPAGTWRGTNTFRLMPSDDPATAPLTLVVADAGALLQVRYVWEHPSDGPQHGGLAVGPAHEGDGHEEDGTALIALWRDTWHQPEARVVRGTIGDGAIALEYSYEGDWTWRILMEHPAADTVVLRMVNVVPASVTGSEALSYDAMCAHLRPEISSMG</sequence>
<evidence type="ECO:0000313" key="1">
    <source>
        <dbReference type="EMBL" id="PFG21219.1"/>
    </source>
</evidence>
<comment type="caution">
    <text evidence="1">The sequence shown here is derived from an EMBL/GenBank/DDBJ whole genome shotgun (WGS) entry which is preliminary data.</text>
</comment>
<keyword evidence="2" id="KW-1185">Reference proteome</keyword>
<proteinExistence type="predicted"/>
<dbReference type="EMBL" id="PDJD01000001">
    <property type="protein sequence ID" value="PFG21219.1"/>
    <property type="molecule type" value="Genomic_DNA"/>
</dbReference>
<dbReference type="OrthoDB" id="3782589at2"/>
<reference evidence="1 2" key="1">
    <citation type="submission" date="2017-10" db="EMBL/GenBank/DDBJ databases">
        <title>Sequencing the genomes of 1000 actinobacteria strains.</title>
        <authorList>
            <person name="Klenk H.-P."/>
        </authorList>
    </citation>
    <scope>NUCLEOTIDE SEQUENCE [LARGE SCALE GENOMIC DNA]</scope>
    <source>
        <strain evidence="1 2">DSM 21801</strain>
    </source>
</reference>
<dbReference type="RefSeq" id="WP_098470083.1">
    <property type="nucleotide sequence ID" value="NZ_PDJD01000001.1"/>
</dbReference>
<evidence type="ECO:0000313" key="2">
    <source>
        <dbReference type="Proteomes" id="UP000224915"/>
    </source>
</evidence>
<accession>A0A2A9D5U7</accession>